<feature type="region of interest" description="Disordered" evidence="1">
    <location>
        <begin position="476"/>
        <end position="506"/>
    </location>
</feature>
<evidence type="ECO:0000313" key="3">
    <source>
        <dbReference type="Proteomes" id="UP000799291"/>
    </source>
</evidence>
<feature type="compositionally biased region" description="Polar residues" evidence="1">
    <location>
        <begin position="33"/>
        <end position="62"/>
    </location>
</feature>
<dbReference type="OrthoDB" id="3794120at2759"/>
<dbReference type="EMBL" id="MU005585">
    <property type="protein sequence ID" value="KAF2682912.1"/>
    <property type="molecule type" value="Genomic_DNA"/>
</dbReference>
<dbReference type="SUPFAM" id="SSF54695">
    <property type="entry name" value="POZ domain"/>
    <property type="match status" value="1"/>
</dbReference>
<evidence type="ECO:0008006" key="4">
    <source>
        <dbReference type="Google" id="ProtNLM"/>
    </source>
</evidence>
<feature type="compositionally biased region" description="Polar residues" evidence="1">
    <location>
        <begin position="11"/>
        <end position="20"/>
    </location>
</feature>
<evidence type="ECO:0000313" key="2">
    <source>
        <dbReference type="EMBL" id="KAF2682912.1"/>
    </source>
</evidence>
<protein>
    <recommendedName>
        <fullName evidence="4">BTB domain-containing protein</fullName>
    </recommendedName>
</protein>
<feature type="compositionally biased region" description="Basic and acidic residues" evidence="1">
    <location>
        <begin position="476"/>
        <end position="492"/>
    </location>
</feature>
<dbReference type="Gene3D" id="3.30.710.10">
    <property type="entry name" value="Potassium Channel Kv1.1, Chain A"/>
    <property type="match status" value="1"/>
</dbReference>
<name>A0A6G1IXD0_9PLEO</name>
<dbReference type="Proteomes" id="UP000799291">
    <property type="component" value="Unassembled WGS sequence"/>
</dbReference>
<sequence length="506" mass="55770">MHRFGPAAPQLNRSQASAGSRSPPAKRFCPTLDGNSDSGHTSSNESTLVSAMIPSSLSQHSNTEQRELEMEAQTNSPSIHMQPDEDAGTTASCETETLSFHKLLDTAITLEYGEKLDQKCSIHLQLLSDHSPKLRQLFVQASELREAYLKAKSMRQKAKALTPPNTSAEAFLGKGVDEMVARAVNLITRAYENFPLLEYRDSVKKALEAVTDEQFQITKMWRETPSHGNIKRKDYPSAAVTQRLRLMKAEVVLIVLNQLLKALRSIKAQELNKAFKDSRKAAAQHRILLPDTDGDTLGSLVHWVYNRDLQFLDANHLCKIYGLASRLGFQELGEICLDNLSHAASKAINAAKTEGVLLQDLLDGTPTFPGGAGHVNSDPLSGVVRTVFTFVIQQERPPTVLKKLLIEAVADNADPSLVETFLQTMSGEMKTELGMALTYRLFKLKNVLAQLEPTRYPEESSNSSVKSEVPNISAELKRDDHITGHGMDRDNGSTHVNASPGSLFVE</sequence>
<keyword evidence="3" id="KW-1185">Reference proteome</keyword>
<accession>A0A6G1IXD0</accession>
<dbReference type="InterPro" id="IPR011333">
    <property type="entry name" value="SKP1/BTB/POZ_sf"/>
</dbReference>
<gene>
    <name evidence="2" type="ORF">K458DRAFT_432335</name>
</gene>
<feature type="region of interest" description="Disordered" evidence="1">
    <location>
        <begin position="1"/>
        <end position="91"/>
    </location>
</feature>
<organism evidence="2 3">
    <name type="scientific">Lentithecium fluviatile CBS 122367</name>
    <dbReference type="NCBI Taxonomy" id="1168545"/>
    <lineage>
        <taxon>Eukaryota</taxon>
        <taxon>Fungi</taxon>
        <taxon>Dikarya</taxon>
        <taxon>Ascomycota</taxon>
        <taxon>Pezizomycotina</taxon>
        <taxon>Dothideomycetes</taxon>
        <taxon>Pleosporomycetidae</taxon>
        <taxon>Pleosporales</taxon>
        <taxon>Massarineae</taxon>
        <taxon>Lentitheciaceae</taxon>
        <taxon>Lentithecium</taxon>
    </lineage>
</organism>
<proteinExistence type="predicted"/>
<dbReference type="AlphaFoldDB" id="A0A6G1IXD0"/>
<evidence type="ECO:0000256" key="1">
    <source>
        <dbReference type="SAM" id="MobiDB-lite"/>
    </source>
</evidence>
<reference evidence="2" key="1">
    <citation type="journal article" date="2020" name="Stud. Mycol.">
        <title>101 Dothideomycetes genomes: a test case for predicting lifestyles and emergence of pathogens.</title>
        <authorList>
            <person name="Haridas S."/>
            <person name="Albert R."/>
            <person name="Binder M."/>
            <person name="Bloem J."/>
            <person name="Labutti K."/>
            <person name="Salamov A."/>
            <person name="Andreopoulos B."/>
            <person name="Baker S."/>
            <person name="Barry K."/>
            <person name="Bills G."/>
            <person name="Bluhm B."/>
            <person name="Cannon C."/>
            <person name="Castanera R."/>
            <person name="Culley D."/>
            <person name="Daum C."/>
            <person name="Ezra D."/>
            <person name="Gonzalez J."/>
            <person name="Henrissat B."/>
            <person name="Kuo A."/>
            <person name="Liang C."/>
            <person name="Lipzen A."/>
            <person name="Lutzoni F."/>
            <person name="Magnuson J."/>
            <person name="Mondo S."/>
            <person name="Nolan M."/>
            <person name="Ohm R."/>
            <person name="Pangilinan J."/>
            <person name="Park H.-J."/>
            <person name="Ramirez L."/>
            <person name="Alfaro M."/>
            <person name="Sun H."/>
            <person name="Tritt A."/>
            <person name="Yoshinaga Y."/>
            <person name="Zwiers L.-H."/>
            <person name="Turgeon B."/>
            <person name="Goodwin S."/>
            <person name="Spatafora J."/>
            <person name="Crous P."/>
            <person name="Grigoriev I."/>
        </authorList>
    </citation>
    <scope>NUCLEOTIDE SEQUENCE</scope>
    <source>
        <strain evidence="2">CBS 122367</strain>
    </source>
</reference>